<organism evidence="1 2">
    <name type="scientific">Irpex rosettiformis</name>
    <dbReference type="NCBI Taxonomy" id="378272"/>
    <lineage>
        <taxon>Eukaryota</taxon>
        <taxon>Fungi</taxon>
        <taxon>Dikarya</taxon>
        <taxon>Basidiomycota</taxon>
        <taxon>Agaricomycotina</taxon>
        <taxon>Agaricomycetes</taxon>
        <taxon>Polyporales</taxon>
        <taxon>Irpicaceae</taxon>
        <taxon>Irpex</taxon>
    </lineage>
</organism>
<sequence>MSYTNSYHPPSSPPLLSQGELYGPDPYDLNFVYPIHVASLETPRVKLVPFIPRVHADYLWSQVSTDLDLFRYFPFTWSTKEALLTYFEREVRQNINNVLFAVIDKTRPDPEHSEFEGGSFAGVIGLYNSVSHNLSSEIAFVAVLPSFQRTHVASNAVGALMKYCLELPNAGFSGLGLRRLEWKAHSKNAPSVRLAERMGFTREGMMRWHAILQPVLAKDGKKPREGEKWVDRYGRDTVFLSVCWDEWENGVKELAQKNVDRV</sequence>
<keyword evidence="2" id="KW-1185">Reference proteome</keyword>
<gene>
    <name evidence="1" type="ORF">BDY19DRAFT_1093942</name>
</gene>
<reference evidence="1" key="1">
    <citation type="journal article" date="2021" name="Environ. Microbiol.">
        <title>Gene family expansions and transcriptome signatures uncover fungal adaptations to wood decay.</title>
        <authorList>
            <person name="Hage H."/>
            <person name="Miyauchi S."/>
            <person name="Viragh M."/>
            <person name="Drula E."/>
            <person name="Min B."/>
            <person name="Chaduli D."/>
            <person name="Navarro D."/>
            <person name="Favel A."/>
            <person name="Norest M."/>
            <person name="Lesage-Meessen L."/>
            <person name="Balint B."/>
            <person name="Merenyi Z."/>
            <person name="de Eugenio L."/>
            <person name="Morin E."/>
            <person name="Martinez A.T."/>
            <person name="Baldrian P."/>
            <person name="Stursova M."/>
            <person name="Martinez M.J."/>
            <person name="Novotny C."/>
            <person name="Magnuson J.K."/>
            <person name="Spatafora J.W."/>
            <person name="Maurice S."/>
            <person name="Pangilinan J."/>
            <person name="Andreopoulos W."/>
            <person name="LaButti K."/>
            <person name="Hundley H."/>
            <person name="Na H."/>
            <person name="Kuo A."/>
            <person name="Barry K."/>
            <person name="Lipzen A."/>
            <person name="Henrissat B."/>
            <person name="Riley R."/>
            <person name="Ahrendt S."/>
            <person name="Nagy L.G."/>
            <person name="Grigoriev I.V."/>
            <person name="Martin F."/>
            <person name="Rosso M.N."/>
        </authorList>
    </citation>
    <scope>NUCLEOTIDE SEQUENCE</scope>
    <source>
        <strain evidence="1">CBS 384.51</strain>
    </source>
</reference>
<comment type="caution">
    <text evidence="1">The sequence shown here is derived from an EMBL/GenBank/DDBJ whole genome shotgun (WGS) entry which is preliminary data.</text>
</comment>
<evidence type="ECO:0000313" key="1">
    <source>
        <dbReference type="EMBL" id="KAI0086057.1"/>
    </source>
</evidence>
<evidence type="ECO:0000313" key="2">
    <source>
        <dbReference type="Proteomes" id="UP001055072"/>
    </source>
</evidence>
<dbReference type="Proteomes" id="UP001055072">
    <property type="component" value="Unassembled WGS sequence"/>
</dbReference>
<dbReference type="EMBL" id="MU274926">
    <property type="protein sequence ID" value="KAI0086057.1"/>
    <property type="molecule type" value="Genomic_DNA"/>
</dbReference>
<proteinExistence type="predicted"/>
<protein>
    <submittedName>
        <fullName evidence="1">Acyl-CoA N-acyltransferase</fullName>
    </submittedName>
</protein>
<accession>A0ACB8TVK2</accession>
<name>A0ACB8TVK2_9APHY</name>